<dbReference type="Gene3D" id="3.30.560.10">
    <property type="entry name" value="Glucose Oxidase, domain 3"/>
    <property type="match status" value="1"/>
</dbReference>
<organism evidence="8 9">
    <name type="scientific">Lachnellula suecica</name>
    <dbReference type="NCBI Taxonomy" id="602035"/>
    <lineage>
        <taxon>Eukaryota</taxon>
        <taxon>Fungi</taxon>
        <taxon>Dikarya</taxon>
        <taxon>Ascomycota</taxon>
        <taxon>Pezizomycotina</taxon>
        <taxon>Leotiomycetes</taxon>
        <taxon>Helotiales</taxon>
        <taxon>Lachnaceae</taxon>
        <taxon>Lachnellula</taxon>
    </lineage>
</organism>
<keyword evidence="9" id="KW-1185">Reference proteome</keyword>
<evidence type="ECO:0000256" key="5">
    <source>
        <dbReference type="RuleBase" id="RU003968"/>
    </source>
</evidence>
<evidence type="ECO:0000259" key="7">
    <source>
        <dbReference type="PROSITE" id="PS00623"/>
    </source>
</evidence>
<evidence type="ECO:0000256" key="4">
    <source>
        <dbReference type="PIRSR" id="PIRSR000137-2"/>
    </source>
</evidence>
<keyword evidence="4 5" id="KW-0274">FAD</keyword>
<dbReference type="Pfam" id="PF00732">
    <property type="entry name" value="GMC_oxred_N"/>
    <property type="match status" value="1"/>
</dbReference>
<evidence type="ECO:0000256" key="6">
    <source>
        <dbReference type="SAM" id="SignalP"/>
    </source>
</evidence>
<dbReference type="Pfam" id="PF05199">
    <property type="entry name" value="GMC_oxred_C"/>
    <property type="match status" value="1"/>
</dbReference>
<feature type="domain" description="Glucose-methanol-choline oxidoreductase N-terminal" evidence="7">
    <location>
        <begin position="127"/>
        <end position="150"/>
    </location>
</feature>
<dbReference type="PIRSF" id="PIRSF000137">
    <property type="entry name" value="Alcohol_oxidase"/>
    <property type="match status" value="1"/>
</dbReference>
<dbReference type="SUPFAM" id="SSF51905">
    <property type="entry name" value="FAD/NAD(P)-binding domain"/>
    <property type="match status" value="1"/>
</dbReference>
<protein>
    <submittedName>
        <fullName evidence="8">Dehydrogenase patE</fullName>
    </submittedName>
</protein>
<comment type="cofactor">
    <cofactor evidence="4">
        <name>FAD</name>
        <dbReference type="ChEBI" id="CHEBI:57692"/>
    </cofactor>
</comment>
<evidence type="ECO:0000256" key="2">
    <source>
        <dbReference type="ARBA" id="ARBA00023180"/>
    </source>
</evidence>
<comment type="caution">
    <text evidence="8">The sequence shown here is derived from an EMBL/GenBank/DDBJ whole genome shotgun (WGS) entry which is preliminary data.</text>
</comment>
<feature type="binding site" evidence="4">
    <location>
        <begin position="549"/>
        <end position="550"/>
    </location>
    <ligand>
        <name>FAD</name>
        <dbReference type="ChEBI" id="CHEBI:57692"/>
    </ligand>
</feature>
<reference evidence="8 9" key="1">
    <citation type="submission" date="2018-05" db="EMBL/GenBank/DDBJ databases">
        <title>Genome sequencing and assembly of the regulated plant pathogen Lachnellula willkommii and related sister species for the development of diagnostic species identification markers.</title>
        <authorList>
            <person name="Giroux E."/>
            <person name="Bilodeau G."/>
        </authorList>
    </citation>
    <scope>NUCLEOTIDE SEQUENCE [LARGE SCALE GENOMIC DNA]</scope>
    <source>
        <strain evidence="8 9">CBS 268.59</strain>
    </source>
</reference>
<feature type="active site" description="Proton donor" evidence="3">
    <location>
        <position position="550"/>
    </location>
</feature>
<proteinExistence type="inferred from homology"/>
<dbReference type="InterPro" id="IPR007867">
    <property type="entry name" value="GMC_OxRtase_C"/>
</dbReference>
<evidence type="ECO:0000313" key="9">
    <source>
        <dbReference type="Proteomes" id="UP000469558"/>
    </source>
</evidence>
<dbReference type="AlphaFoldDB" id="A0A8T9CCE3"/>
<accession>A0A8T9CCE3</accession>
<dbReference type="GO" id="GO:0050660">
    <property type="term" value="F:flavin adenine dinucleotide binding"/>
    <property type="evidence" value="ECO:0007669"/>
    <property type="project" value="InterPro"/>
</dbReference>
<feature type="signal peptide" evidence="6">
    <location>
        <begin position="1"/>
        <end position="20"/>
    </location>
</feature>
<dbReference type="PROSITE" id="PS00623">
    <property type="entry name" value="GMC_OXRED_1"/>
    <property type="match status" value="1"/>
</dbReference>
<evidence type="ECO:0000313" key="8">
    <source>
        <dbReference type="EMBL" id="TVY83449.1"/>
    </source>
</evidence>
<feature type="active site" description="Proton acceptor" evidence="3">
    <location>
        <position position="594"/>
    </location>
</feature>
<dbReference type="GO" id="GO:0016614">
    <property type="term" value="F:oxidoreductase activity, acting on CH-OH group of donors"/>
    <property type="evidence" value="ECO:0007669"/>
    <property type="project" value="InterPro"/>
</dbReference>
<feature type="chain" id="PRO_5035769002" evidence="6">
    <location>
        <begin position="21"/>
        <end position="614"/>
    </location>
</feature>
<keyword evidence="5" id="KW-0285">Flavoprotein</keyword>
<comment type="similarity">
    <text evidence="1 5">Belongs to the GMC oxidoreductase family.</text>
</comment>
<gene>
    <name evidence="8" type="primary">patE_1</name>
    <name evidence="8" type="ORF">LSUE1_G001048</name>
</gene>
<keyword evidence="2" id="KW-0325">Glycoprotein</keyword>
<dbReference type="Gene3D" id="3.50.50.60">
    <property type="entry name" value="FAD/NAD(P)-binding domain"/>
    <property type="match status" value="1"/>
</dbReference>
<dbReference type="InterPro" id="IPR000172">
    <property type="entry name" value="GMC_OxRdtase_N"/>
</dbReference>
<dbReference type="PANTHER" id="PTHR11552">
    <property type="entry name" value="GLUCOSE-METHANOL-CHOLINE GMC OXIDOREDUCTASE"/>
    <property type="match status" value="1"/>
</dbReference>
<dbReference type="SUPFAM" id="SSF54373">
    <property type="entry name" value="FAD-linked reductases, C-terminal domain"/>
    <property type="match status" value="1"/>
</dbReference>
<feature type="binding site" evidence="4">
    <location>
        <begin position="595"/>
        <end position="596"/>
    </location>
    <ligand>
        <name>FAD</name>
        <dbReference type="ChEBI" id="CHEBI:57692"/>
    </ligand>
</feature>
<dbReference type="EMBL" id="QGMK01000191">
    <property type="protein sequence ID" value="TVY83449.1"/>
    <property type="molecule type" value="Genomic_DNA"/>
</dbReference>
<dbReference type="Proteomes" id="UP000469558">
    <property type="component" value="Unassembled WGS sequence"/>
</dbReference>
<dbReference type="InterPro" id="IPR036188">
    <property type="entry name" value="FAD/NAD-bd_sf"/>
</dbReference>
<dbReference type="PANTHER" id="PTHR11552:SF138">
    <property type="entry name" value="DEHYDROGENASE PKFF-RELATED"/>
    <property type="match status" value="1"/>
</dbReference>
<name>A0A8T9CCE3_9HELO</name>
<keyword evidence="6" id="KW-0732">Signal</keyword>
<evidence type="ECO:0000256" key="1">
    <source>
        <dbReference type="ARBA" id="ARBA00010790"/>
    </source>
</evidence>
<sequence length="614" mass="65143">MPRSAVLLSCFFGVLAIASAGSQQRLRSSAFAVPGTNVSYDYVVVGGGTAGLTIASRLAEWASVAVIEAGGIYEFDNGNLSVVPSGVMGMSFLGTAENTPKQPLMDWGLISAPQSGAGNQRIRYAQGKTLGGSSAINTGGYHRGTAGAYQRWADVVGDQSYTFSNLLPYFKKSCHLTPPNLEKRNTPNTTVIFDPTAKVFDNSLGGVLQVSWANWVDPTTTWLALGLKAIGLPLSIVGFSSGILSGYSAWIPTTISPRHATRSSSESSYLKQSIERTQIMIYLHTQALRILFDSDRPGRANAVAVSTQGLEYTISANKEVIISTGVFHSPQLLMVSGIGPRVTLEAHGIPVIANLPGVGQNLQDELSFLVLNEVNTPSGGAIIANPENTASILKEYLEDAKGPMSSVGVLMSFEKIPPELRQNFTEKTKSALDSLPADWPEVEYLAAAVSGPNFTSIASISPILTAPLSRGNVTITSSSMADPPVIDMGWLTDPADAEVAVAAIKRCRQAWASDALQPIKVGSEILPGEAVSTDEEIVDYLRQTAAPIWHASATCAMGKLGDVHAVVDSKARVFGVERLRVVDASSFPFALPGHPQASVYAFAEKIADDIKNGR</sequence>
<dbReference type="OrthoDB" id="269227at2759"/>
<dbReference type="GO" id="GO:0044550">
    <property type="term" value="P:secondary metabolite biosynthetic process"/>
    <property type="evidence" value="ECO:0007669"/>
    <property type="project" value="TreeGrafter"/>
</dbReference>
<evidence type="ECO:0000256" key="3">
    <source>
        <dbReference type="PIRSR" id="PIRSR000137-1"/>
    </source>
</evidence>
<dbReference type="InterPro" id="IPR012132">
    <property type="entry name" value="GMC_OxRdtase"/>
</dbReference>